<feature type="domain" description="AMP-dependent synthetase/ligase" evidence="9">
    <location>
        <begin position="13"/>
        <end position="358"/>
    </location>
</feature>
<keyword evidence="8" id="KW-0175">Coiled coil</keyword>
<keyword evidence="2 7" id="KW-0963">Cytoplasm</keyword>
<feature type="binding site" evidence="7">
    <location>
        <position position="195"/>
    </location>
    <ligand>
        <name>D-alanine</name>
        <dbReference type="ChEBI" id="CHEBI:57416"/>
    </ligand>
</feature>
<comment type="pathway">
    <text evidence="7">Cell wall biogenesis; lipoteichoic acid biosynthesis.</text>
</comment>
<evidence type="ECO:0000256" key="1">
    <source>
        <dbReference type="ARBA" id="ARBA00022450"/>
    </source>
</evidence>
<evidence type="ECO:0000256" key="2">
    <source>
        <dbReference type="ARBA" id="ARBA00022490"/>
    </source>
</evidence>
<proteinExistence type="inferred from homology"/>
<dbReference type="HAMAP" id="MF_00593">
    <property type="entry name" value="DltA"/>
    <property type="match status" value="1"/>
</dbReference>
<sequence>MKILNGIKRYSESERIALTCDGVSMTYRELDNVSECVAGFLLKELGDDRTPIIIYGNKENLMMAVMMSALKSGRAYIPIDISYPKERVDAIISEVNPKILIDFSEGNTFDNIRVLRENKIHEIVKEYSDVKVDKNNWVKEDENAYILFTSGSTGKPKGVQISSNNLDNFVEWIAEYLNLDEKEEVFMNQAAYSFDLSVTSIYPGLCYGKTLHGFSKKTLSNLKEMFSDIANSGINIWVSTPSFAGMCVTETAFDSNMLPNLKAMVFVGEVLPKPLCEELLNRFPNTRIINGYGPTEATVAVSVNDMNREALSKEGSLPIGHPMKTSIVKIVDEDGNIVKDGEKGEIIIVGPSVSKGYFNNEEITKKAFFYDDYNGEKCRAYRTGDLGYYIDGNLYYCGRKDFQIKLNGYRIEIEDIENNLVRVSNVKNAAVVPVNKDGKIAYLTAFIELKEDNGLSGLKNGIMIKKELGELIPSYMVPRNIKIVKEFPTNINGKIDRKKLAENL</sequence>
<dbReference type="EC" id="6.2.1.54" evidence="7"/>
<dbReference type="Pfam" id="PF00501">
    <property type="entry name" value="AMP-binding"/>
    <property type="match status" value="1"/>
</dbReference>
<dbReference type="SUPFAM" id="SSF56801">
    <property type="entry name" value="Acetyl-CoA synthetase-like"/>
    <property type="match status" value="1"/>
</dbReference>
<dbReference type="EMBL" id="JAHXPT010000001">
    <property type="protein sequence ID" value="MBW6408707.1"/>
    <property type="molecule type" value="Genomic_DNA"/>
</dbReference>
<comment type="subcellular location">
    <subcellularLocation>
        <location evidence="7">Cytoplasm</location>
    </subcellularLocation>
</comment>
<evidence type="ECO:0000256" key="5">
    <source>
        <dbReference type="ARBA" id="ARBA00022741"/>
    </source>
</evidence>
<feature type="binding site" evidence="7">
    <location>
        <position position="299"/>
    </location>
    <ligand>
        <name>D-alanine</name>
        <dbReference type="ChEBI" id="CHEBI:57416"/>
    </ligand>
</feature>
<comment type="caution">
    <text evidence="7">Lacks conserved residue(s) required for the propagation of feature annotation.</text>
</comment>
<dbReference type="InterPro" id="IPR042099">
    <property type="entry name" value="ANL_N_sf"/>
</dbReference>
<feature type="domain" description="AMP-binding enzyme C-terminal" evidence="10">
    <location>
        <begin position="416"/>
        <end position="494"/>
    </location>
</feature>
<dbReference type="InterPro" id="IPR025110">
    <property type="entry name" value="AMP-bd_C"/>
</dbReference>
<feature type="binding site" evidence="7">
    <location>
        <position position="494"/>
    </location>
    <ligand>
        <name>D-alanine</name>
        <dbReference type="ChEBI" id="CHEBI:57416"/>
    </ligand>
</feature>
<reference evidence="11 12" key="1">
    <citation type="submission" date="2021-07" db="EMBL/GenBank/DDBJ databases">
        <title>Clostridium weizhouense sp. nov., an anaerobic bacterium isolated from activated sludge of Petroleum wastewater.</title>
        <authorList>
            <person name="Li Q."/>
        </authorList>
    </citation>
    <scope>NUCLEOTIDE SEQUENCE [LARGE SCALE GENOMIC DNA]</scope>
    <source>
        <strain evidence="11 12">YB-6</strain>
    </source>
</reference>
<dbReference type="NCBIfam" id="NF003417">
    <property type="entry name" value="PRK04813.1"/>
    <property type="match status" value="1"/>
</dbReference>
<evidence type="ECO:0000313" key="12">
    <source>
        <dbReference type="Proteomes" id="UP001519921"/>
    </source>
</evidence>
<gene>
    <name evidence="7 11" type="primary">dltA</name>
    <name evidence="11" type="ORF">KYD98_01215</name>
</gene>
<dbReference type="NCBIfam" id="TIGR01733">
    <property type="entry name" value="AA-adenyl-dom"/>
    <property type="match status" value="1"/>
</dbReference>
<dbReference type="InterPro" id="IPR010071">
    <property type="entry name" value="AA_adenyl_dom"/>
</dbReference>
<dbReference type="GO" id="GO:0016874">
    <property type="term" value="F:ligase activity"/>
    <property type="evidence" value="ECO:0007669"/>
    <property type="project" value="UniProtKB-KW"/>
</dbReference>
<dbReference type="Gene3D" id="3.30.300.30">
    <property type="match status" value="1"/>
</dbReference>
<keyword evidence="1" id="KW-0596">Phosphopantetheine</keyword>
<feature type="coiled-coil region" evidence="8">
    <location>
        <begin position="399"/>
        <end position="426"/>
    </location>
</feature>
<name>A0ABS7AJ62_9CLOT</name>
<evidence type="ECO:0000259" key="9">
    <source>
        <dbReference type="Pfam" id="PF00501"/>
    </source>
</evidence>
<keyword evidence="3" id="KW-0597">Phosphoprotein</keyword>
<keyword evidence="5 7" id="KW-0547">Nucleotide-binding</keyword>
<feature type="binding site" evidence="7">
    <location>
        <position position="385"/>
    </location>
    <ligand>
        <name>ATP</name>
        <dbReference type="ChEBI" id="CHEBI:30616"/>
    </ligand>
</feature>
<dbReference type="Proteomes" id="UP001519921">
    <property type="component" value="Unassembled WGS sequence"/>
</dbReference>
<dbReference type="CDD" id="cd05945">
    <property type="entry name" value="DltA"/>
    <property type="match status" value="1"/>
</dbReference>
<dbReference type="Gene3D" id="3.40.50.12780">
    <property type="entry name" value="N-terminal domain of ligase-like"/>
    <property type="match status" value="1"/>
</dbReference>
<dbReference type="PANTHER" id="PTHR44845:SF4">
    <property type="entry name" value="NONRIBOSOMAL PEPTIDE SYNTHASE INPA"/>
    <property type="match status" value="1"/>
</dbReference>
<evidence type="ECO:0000256" key="4">
    <source>
        <dbReference type="ARBA" id="ARBA00022598"/>
    </source>
</evidence>
<feature type="binding site" evidence="7">
    <location>
        <begin position="396"/>
        <end position="399"/>
    </location>
    <ligand>
        <name>ATP</name>
        <dbReference type="ChEBI" id="CHEBI:30616"/>
    </ligand>
</feature>
<accession>A0ABS7AJ62</accession>
<dbReference type="InterPro" id="IPR010072">
    <property type="entry name" value="DltA"/>
</dbReference>
<feature type="binding site" evidence="7">
    <location>
        <begin position="149"/>
        <end position="150"/>
    </location>
    <ligand>
        <name>ATP</name>
        <dbReference type="ChEBI" id="CHEBI:30616"/>
    </ligand>
</feature>
<evidence type="ECO:0000313" key="11">
    <source>
        <dbReference type="EMBL" id="MBW6408707.1"/>
    </source>
</evidence>
<evidence type="ECO:0000256" key="8">
    <source>
        <dbReference type="SAM" id="Coils"/>
    </source>
</evidence>
<comment type="function">
    <text evidence="7">Catalyzes the first step in the D-alanylation of lipoteichoic acid (LTA), the activation of D-alanine and its transfer onto the D-alanyl carrier protein (Dcp) DltC. In an ATP-dependent two-step reaction, forms a high energy D-alanyl-AMP intermediate, followed by transfer of the D-alanyl residue as a thiol ester to the phosphopantheinyl prosthetic group of the Dcp. D-alanylation of LTA plays an important role in modulating the properties of the cell wall in Gram-positive bacteria, influencing the net charge of the cell wall.</text>
</comment>
<dbReference type="InterPro" id="IPR000873">
    <property type="entry name" value="AMP-dep_synth/lig_dom"/>
</dbReference>
<dbReference type="PANTHER" id="PTHR44845">
    <property type="entry name" value="CARRIER DOMAIN-CONTAINING PROTEIN"/>
    <property type="match status" value="1"/>
</dbReference>
<organism evidence="11 12">
    <name type="scientific">Clostridium weizhouense</name>
    <dbReference type="NCBI Taxonomy" id="2859781"/>
    <lineage>
        <taxon>Bacteria</taxon>
        <taxon>Bacillati</taxon>
        <taxon>Bacillota</taxon>
        <taxon>Clostridia</taxon>
        <taxon>Eubacteriales</taxon>
        <taxon>Clostridiaceae</taxon>
        <taxon>Clostridium</taxon>
    </lineage>
</organism>
<keyword evidence="4 7" id="KW-0436">Ligase</keyword>
<evidence type="ECO:0000256" key="6">
    <source>
        <dbReference type="ARBA" id="ARBA00022840"/>
    </source>
</evidence>
<dbReference type="InterPro" id="IPR020845">
    <property type="entry name" value="AMP-binding_CS"/>
</dbReference>
<evidence type="ECO:0000259" key="10">
    <source>
        <dbReference type="Pfam" id="PF13193"/>
    </source>
</evidence>
<comment type="catalytic activity">
    <reaction evidence="7">
        <text>holo-[D-alanyl-carrier protein] + D-alanine + ATP = D-alanyl-[D-alanyl-carrier protein] + AMP + diphosphate</text>
        <dbReference type="Rhea" id="RHEA:55132"/>
        <dbReference type="Rhea" id="RHEA-COMP:14102"/>
        <dbReference type="Rhea" id="RHEA-COMP:14103"/>
        <dbReference type="ChEBI" id="CHEBI:30616"/>
        <dbReference type="ChEBI" id="CHEBI:33019"/>
        <dbReference type="ChEBI" id="CHEBI:57416"/>
        <dbReference type="ChEBI" id="CHEBI:64479"/>
        <dbReference type="ChEBI" id="CHEBI:138620"/>
        <dbReference type="ChEBI" id="CHEBI:456215"/>
        <dbReference type="EC" id="6.2.1.54"/>
    </reaction>
</comment>
<dbReference type="Pfam" id="PF13193">
    <property type="entry name" value="AMP-binding_C"/>
    <property type="match status" value="1"/>
</dbReference>
<evidence type="ECO:0000256" key="3">
    <source>
        <dbReference type="ARBA" id="ARBA00022553"/>
    </source>
</evidence>
<protein>
    <recommendedName>
        <fullName evidence="7">D-alanine--D-alanyl carrier protein ligase</fullName>
        <shortName evidence="7">DCL</shortName>
        <ecNumber evidence="7">6.2.1.54</ecNumber>
    </recommendedName>
    <alternativeName>
        <fullName evidence="7">D-alanine--poly(phosphoribitol) ligase subunit 1</fullName>
    </alternativeName>
    <alternativeName>
        <fullName evidence="7">D-alanine-activating enzyme</fullName>
        <shortName evidence="7">DAE</shortName>
    </alternativeName>
</protein>
<feature type="binding site" evidence="7">
    <location>
        <position position="494"/>
    </location>
    <ligand>
        <name>ATP</name>
        <dbReference type="ChEBI" id="CHEBI:30616"/>
    </ligand>
</feature>
<dbReference type="PROSITE" id="PS00455">
    <property type="entry name" value="AMP_BINDING"/>
    <property type="match status" value="1"/>
</dbReference>
<evidence type="ECO:0000256" key="7">
    <source>
        <dbReference type="HAMAP-Rule" id="MF_00593"/>
    </source>
</evidence>
<dbReference type="InterPro" id="IPR045851">
    <property type="entry name" value="AMP-bd_C_sf"/>
</dbReference>
<keyword evidence="6 7" id="KW-0067">ATP-binding</keyword>
<keyword evidence="12" id="KW-1185">Reference proteome</keyword>
<dbReference type="InterPro" id="IPR044507">
    <property type="entry name" value="DltA-like"/>
</dbReference>
<comment type="caution">
    <text evidence="11">The sequence shown here is derived from an EMBL/GenBank/DDBJ whole genome shotgun (WGS) entry which is preliminary data.</text>
</comment>
<comment type="similarity">
    <text evidence="7">Belongs to the ATP-dependent AMP-binding enzyme family. DltA subfamily.</text>
</comment>
<dbReference type="RefSeq" id="WP_219777767.1">
    <property type="nucleotide sequence ID" value="NZ_JAHXPT010000001.1"/>
</dbReference>